<dbReference type="SUPFAM" id="SSF52402">
    <property type="entry name" value="Adenine nucleotide alpha hydrolases-like"/>
    <property type="match status" value="1"/>
</dbReference>
<dbReference type="EMBL" id="AMQN01004099">
    <property type="status" value="NOT_ANNOTATED_CDS"/>
    <property type="molecule type" value="Genomic_DNA"/>
</dbReference>
<evidence type="ECO:0000313" key="3">
    <source>
        <dbReference type="EnsemblMetazoa" id="CapteP161721"/>
    </source>
</evidence>
<dbReference type="PRINTS" id="PR01438">
    <property type="entry name" value="UNVRSLSTRESS"/>
</dbReference>
<reference evidence="4" key="1">
    <citation type="submission" date="2012-12" db="EMBL/GenBank/DDBJ databases">
        <authorList>
            <person name="Hellsten U."/>
            <person name="Grimwood J."/>
            <person name="Chapman J.A."/>
            <person name="Shapiro H."/>
            <person name="Aerts A."/>
            <person name="Otillar R.P."/>
            <person name="Terry A.Y."/>
            <person name="Boore J.L."/>
            <person name="Simakov O."/>
            <person name="Marletaz F."/>
            <person name="Cho S.-J."/>
            <person name="Edsinger-Gonzales E."/>
            <person name="Havlak P."/>
            <person name="Kuo D.-H."/>
            <person name="Larsson T."/>
            <person name="Lv J."/>
            <person name="Arendt D."/>
            <person name="Savage R."/>
            <person name="Osoegawa K."/>
            <person name="de Jong P."/>
            <person name="Lindberg D.R."/>
            <person name="Seaver E.C."/>
            <person name="Weisblat D.A."/>
            <person name="Putnam N.H."/>
            <person name="Grigoriev I.V."/>
            <person name="Rokhsar D.S."/>
        </authorList>
    </citation>
    <scope>NUCLEOTIDE SEQUENCE</scope>
    <source>
        <strain evidence="4">I ESC-2004</strain>
    </source>
</reference>
<reference evidence="3" key="3">
    <citation type="submission" date="2015-06" db="UniProtKB">
        <authorList>
            <consortium name="EnsemblMetazoa"/>
        </authorList>
    </citation>
    <scope>IDENTIFICATION</scope>
</reference>
<dbReference type="Gene3D" id="3.40.50.620">
    <property type="entry name" value="HUPs"/>
    <property type="match status" value="1"/>
</dbReference>
<proteinExistence type="predicted"/>
<dbReference type="CDD" id="cd23659">
    <property type="entry name" value="USP_At3g01520-like"/>
    <property type="match status" value="1"/>
</dbReference>
<evidence type="ECO:0000313" key="2">
    <source>
        <dbReference type="EMBL" id="ELU17185.1"/>
    </source>
</evidence>
<dbReference type="STRING" id="283909.R7VL04"/>
<dbReference type="InterPro" id="IPR006015">
    <property type="entry name" value="Universal_stress_UspA"/>
</dbReference>
<dbReference type="AlphaFoldDB" id="R7VL04"/>
<keyword evidence="4" id="KW-1185">Reference proteome</keyword>
<dbReference type="PANTHER" id="PTHR46989:SF3">
    <property type="entry name" value="USPA DOMAIN-CONTAINING PROTEIN"/>
    <property type="match status" value="1"/>
</dbReference>
<reference evidence="2 4" key="2">
    <citation type="journal article" date="2013" name="Nature">
        <title>Insights into bilaterian evolution from three spiralian genomes.</title>
        <authorList>
            <person name="Simakov O."/>
            <person name="Marletaz F."/>
            <person name="Cho S.J."/>
            <person name="Edsinger-Gonzales E."/>
            <person name="Havlak P."/>
            <person name="Hellsten U."/>
            <person name="Kuo D.H."/>
            <person name="Larsson T."/>
            <person name="Lv J."/>
            <person name="Arendt D."/>
            <person name="Savage R."/>
            <person name="Osoegawa K."/>
            <person name="de Jong P."/>
            <person name="Grimwood J."/>
            <person name="Chapman J.A."/>
            <person name="Shapiro H."/>
            <person name="Aerts A."/>
            <person name="Otillar R.P."/>
            <person name="Terry A.Y."/>
            <person name="Boore J.L."/>
            <person name="Grigoriev I.V."/>
            <person name="Lindberg D.R."/>
            <person name="Seaver E.C."/>
            <person name="Weisblat D.A."/>
            <person name="Putnam N.H."/>
            <person name="Rokhsar D.S."/>
        </authorList>
    </citation>
    <scope>NUCLEOTIDE SEQUENCE</scope>
    <source>
        <strain evidence="2 4">I ESC-2004</strain>
    </source>
</reference>
<dbReference type="InterPro" id="IPR006016">
    <property type="entry name" value="UspA"/>
</dbReference>
<dbReference type="EnsemblMetazoa" id="CapteT161721">
    <property type="protein sequence ID" value="CapteP161721"/>
    <property type="gene ID" value="CapteG161721"/>
</dbReference>
<dbReference type="Proteomes" id="UP000014760">
    <property type="component" value="Unassembled WGS sequence"/>
</dbReference>
<gene>
    <name evidence="2" type="ORF">CAPTEDRAFT_161721</name>
</gene>
<dbReference type="EMBL" id="KB292627">
    <property type="protein sequence ID" value="ELU17185.1"/>
    <property type="molecule type" value="Genomic_DNA"/>
</dbReference>
<evidence type="ECO:0000259" key="1">
    <source>
        <dbReference type="Pfam" id="PF00582"/>
    </source>
</evidence>
<evidence type="ECO:0000313" key="4">
    <source>
        <dbReference type="Proteomes" id="UP000014760"/>
    </source>
</evidence>
<protein>
    <recommendedName>
        <fullName evidence="1">UspA domain-containing protein</fullName>
    </recommendedName>
</protein>
<accession>R7VL04</accession>
<feature type="domain" description="UspA" evidence="1">
    <location>
        <begin position="52"/>
        <end position="194"/>
    </location>
</feature>
<dbReference type="PANTHER" id="PTHR46989">
    <property type="entry name" value="USP DOMAIN-CONTAINING PROTEIN"/>
    <property type="match status" value="1"/>
</dbReference>
<dbReference type="OrthoDB" id="843225at2759"/>
<dbReference type="Pfam" id="PF00582">
    <property type="entry name" value="Usp"/>
    <property type="match status" value="1"/>
</dbReference>
<dbReference type="InterPro" id="IPR014729">
    <property type="entry name" value="Rossmann-like_a/b/a_fold"/>
</dbReference>
<dbReference type="HOGENOM" id="CLU_049301_9_1_1"/>
<sequence length="196" mass="21617">MASTAPIKQDKRVSELVDDSAGGRVRSWSGTSFDGTGRARTFSLGGKKSRLVAIAVDGSEACERAFDWYCDILHQQDFFITLLHVPELADVAKSGGMAFSPAVWHEMWQKEKGTIAALKMRYEKKMEDRSIDGKWLTLNSQGKPGEAITKAASEYKAAMIVMGTRGQGSVRRTIMGSVSDYVAHHSKMPVLVYRSH</sequence>
<name>R7VL04_CAPTE</name>
<organism evidence="2">
    <name type="scientific">Capitella teleta</name>
    <name type="common">Polychaete worm</name>
    <dbReference type="NCBI Taxonomy" id="283909"/>
    <lineage>
        <taxon>Eukaryota</taxon>
        <taxon>Metazoa</taxon>
        <taxon>Spiralia</taxon>
        <taxon>Lophotrochozoa</taxon>
        <taxon>Annelida</taxon>
        <taxon>Polychaeta</taxon>
        <taxon>Sedentaria</taxon>
        <taxon>Scolecida</taxon>
        <taxon>Capitellidae</taxon>
        <taxon>Capitella</taxon>
    </lineage>
</organism>
<dbReference type="OMA" id="GENICKV"/>